<dbReference type="Pfam" id="PF01852">
    <property type="entry name" value="START"/>
    <property type="match status" value="1"/>
</dbReference>
<dbReference type="GO" id="GO:0031514">
    <property type="term" value="C:motile cilium"/>
    <property type="evidence" value="ECO:0007669"/>
    <property type="project" value="UniProtKB-SubCell"/>
</dbReference>
<evidence type="ECO:0000256" key="7">
    <source>
        <dbReference type="ARBA" id="ARBA00022846"/>
    </source>
</evidence>
<protein>
    <recommendedName>
        <fullName evidence="14">START domain-containing protein 10</fullName>
    </recommendedName>
    <alternativeName>
        <fullName evidence="15">PCTP-like protein</fullName>
    </alternativeName>
    <alternativeName>
        <fullName evidence="16">StAR-related lipid transfer protein 10</fullName>
    </alternativeName>
</protein>
<dbReference type="EMBL" id="CAKOFQ010006744">
    <property type="protein sequence ID" value="CAH1967415.1"/>
    <property type="molecule type" value="Genomic_DNA"/>
</dbReference>
<dbReference type="OrthoDB" id="5403181at2759"/>
<dbReference type="GO" id="GO:0016020">
    <property type="term" value="C:membrane"/>
    <property type="evidence" value="ECO:0007669"/>
    <property type="project" value="UniProtKB-SubCell"/>
</dbReference>
<dbReference type="PANTHER" id="PTHR19308:SF14">
    <property type="entry name" value="START DOMAIN-CONTAINING PROTEIN"/>
    <property type="match status" value="1"/>
</dbReference>
<evidence type="ECO:0000256" key="13">
    <source>
        <dbReference type="ARBA" id="ARBA00023273"/>
    </source>
</evidence>
<keyword evidence="8" id="KW-0007">Acetylation</keyword>
<dbReference type="AlphaFoldDB" id="A0A9P0K506"/>
<keyword evidence="9" id="KW-0445">Lipid transport</keyword>
<dbReference type="GO" id="GO:0006869">
    <property type="term" value="P:lipid transport"/>
    <property type="evidence" value="ECO:0007669"/>
    <property type="project" value="UniProtKB-KW"/>
</dbReference>
<proteinExistence type="predicted"/>
<evidence type="ECO:0000256" key="2">
    <source>
        <dbReference type="ARBA" id="ARBA00004370"/>
    </source>
</evidence>
<evidence type="ECO:0000256" key="4">
    <source>
        <dbReference type="ARBA" id="ARBA00022448"/>
    </source>
</evidence>
<evidence type="ECO:0000256" key="9">
    <source>
        <dbReference type="ARBA" id="ARBA00023055"/>
    </source>
</evidence>
<evidence type="ECO:0000256" key="12">
    <source>
        <dbReference type="ARBA" id="ARBA00023136"/>
    </source>
</evidence>
<keyword evidence="10" id="KW-0969">Cilium</keyword>
<keyword evidence="4" id="KW-0813">Transport</keyword>
<keyword evidence="13" id="KW-0966">Cell projection</keyword>
<comment type="subcellular location">
    <subcellularLocation>
        <location evidence="1">Cell projection</location>
        <location evidence="1">Cilium</location>
        <location evidence="1">Flagellum</location>
    </subcellularLocation>
    <subcellularLocation>
        <location evidence="3">Cytoplasm</location>
    </subcellularLocation>
    <subcellularLocation>
        <location evidence="2">Membrane</location>
    </subcellularLocation>
</comment>
<gene>
    <name evidence="18" type="ORF">ACAOBT_LOCUS7396</name>
</gene>
<keyword evidence="11" id="KW-0446">Lipid-binding</keyword>
<evidence type="ECO:0000256" key="16">
    <source>
        <dbReference type="ARBA" id="ARBA00080073"/>
    </source>
</evidence>
<evidence type="ECO:0000313" key="19">
    <source>
        <dbReference type="Proteomes" id="UP001152888"/>
    </source>
</evidence>
<dbReference type="FunFam" id="3.30.530.20:FF:000008">
    <property type="entry name" value="START domain containing 10"/>
    <property type="match status" value="1"/>
</dbReference>
<comment type="caution">
    <text evidence="18">The sequence shown here is derived from an EMBL/GenBank/DDBJ whole genome shotgun (WGS) entry which is preliminary data.</text>
</comment>
<dbReference type="PROSITE" id="PS50848">
    <property type="entry name" value="START"/>
    <property type="match status" value="1"/>
</dbReference>
<sequence>MQPGVVKIADENDFNMLRTLMDDHTDWRLKYYKQTEAHMKIWTKPTNTCNFRMVKVHAFFPGVRPNTVFDVLHDPAYRKFWDEHMIDSKDIGYLNPTNDVSYYALSCPPFITNRDFVLQSSWLNKKDEKLILNHSVYHKDYKLKKGYVRAISYITGYVVRRIDGGSFIGYISQSDPGGKLSPWIVNRIAHIVAPKIVENVRKAVDGYAEWKKAQPNPTFKPWLNPEHALLSPQVRITDCVP</sequence>
<name>A0A9P0K506_ACAOB</name>
<feature type="domain" description="START" evidence="17">
    <location>
        <begin position="1"/>
        <end position="209"/>
    </location>
</feature>
<evidence type="ECO:0000313" key="18">
    <source>
        <dbReference type="EMBL" id="CAH1967415.1"/>
    </source>
</evidence>
<dbReference type="InterPro" id="IPR051213">
    <property type="entry name" value="START_lipid_transfer"/>
</dbReference>
<dbReference type="InterPro" id="IPR002913">
    <property type="entry name" value="START_lipid-bd_dom"/>
</dbReference>
<reference evidence="18" key="1">
    <citation type="submission" date="2022-03" db="EMBL/GenBank/DDBJ databases">
        <authorList>
            <person name="Sayadi A."/>
        </authorList>
    </citation>
    <scope>NUCLEOTIDE SEQUENCE</scope>
</reference>
<keyword evidence="7" id="KW-0282">Flagellum</keyword>
<evidence type="ECO:0000256" key="11">
    <source>
        <dbReference type="ARBA" id="ARBA00023121"/>
    </source>
</evidence>
<evidence type="ECO:0000256" key="5">
    <source>
        <dbReference type="ARBA" id="ARBA00022490"/>
    </source>
</evidence>
<evidence type="ECO:0000256" key="15">
    <source>
        <dbReference type="ARBA" id="ARBA00076937"/>
    </source>
</evidence>
<dbReference type="InterPro" id="IPR023393">
    <property type="entry name" value="START-like_dom_sf"/>
</dbReference>
<evidence type="ECO:0000259" key="17">
    <source>
        <dbReference type="PROSITE" id="PS50848"/>
    </source>
</evidence>
<evidence type="ECO:0000256" key="6">
    <source>
        <dbReference type="ARBA" id="ARBA00022553"/>
    </source>
</evidence>
<dbReference type="GO" id="GO:0005829">
    <property type="term" value="C:cytosol"/>
    <property type="evidence" value="ECO:0007669"/>
    <property type="project" value="UniProtKB-ARBA"/>
</dbReference>
<dbReference type="PANTHER" id="PTHR19308">
    <property type="entry name" value="PHOSPHATIDYLCHOLINE TRANSFER PROTEIN"/>
    <property type="match status" value="1"/>
</dbReference>
<keyword evidence="5" id="KW-0963">Cytoplasm</keyword>
<evidence type="ECO:0000256" key="10">
    <source>
        <dbReference type="ARBA" id="ARBA00023069"/>
    </source>
</evidence>
<keyword evidence="6" id="KW-0597">Phosphoprotein</keyword>
<dbReference type="Gene3D" id="3.30.530.20">
    <property type="match status" value="1"/>
</dbReference>
<keyword evidence="12" id="KW-0472">Membrane</keyword>
<dbReference type="SUPFAM" id="SSF55961">
    <property type="entry name" value="Bet v1-like"/>
    <property type="match status" value="1"/>
</dbReference>
<evidence type="ECO:0000256" key="1">
    <source>
        <dbReference type="ARBA" id="ARBA00004230"/>
    </source>
</evidence>
<evidence type="ECO:0000256" key="14">
    <source>
        <dbReference type="ARBA" id="ARBA00070345"/>
    </source>
</evidence>
<keyword evidence="19" id="KW-1185">Reference proteome</keyword>
<dbReference type="SMART" id="SM00234">
    <property type="entry name" value="START"/>
    <property type="match status" value="1"/>
</dbReference>
<evidence type="ECO:0000256" key="8">
    <source>
        <dbReference type="ARBA" id="ARBA00022990"/>
    </source>
</evidence>
<dbReference type="GO" id="GO:0008289">
    <property type="term" value="F:lipid binding"/>
    <property type="evidence" value="ECO:0007669"/>
    <property type="project" value="UniProtKB-KW"/>
</dbReference>
<evidence type="ECO:0000256" key="3">
    <source>
        <dbReference type="ARBA" id="ARBA00004496"/>
    </source>
</evidence>
<dbReference type="Proteomes" id="UP001152888">
    <property type="component" value="Unassembled WGS sequence"/>
</dbReference>
<accession>A0A9P0K506</accession>
<organism evidence="18 19">
    <name type="scientific">Acanthoscelides obtectus</name>
    <name type="common">Bean weevil</name>
    <name type="synonym">Bruchus obtectus</name>
    <dbReference type="NCBI Taxonomy" id="200917"/>
    <lineage>
        <taxon>Eukaryota</taxon>
        <taxon>Metazoa</taxon>
        <taxon>Ecdysozoa</taxon>
        <taxon>Arthropoda</taxon>
        <taxon>Hexapoda</taxon>
        <taxon>Insecta</taxon>
        <taxon>Pterygota</taxon>
        <taxon>Neoptera</taxon>
        <taxon>Endopterygota</taxon>
        <taxon>Coleoptera</taxon>
        <taxon>Polyphaga</taxon>
        <taxon>Cucujiformia</taxon>
        <taxon>Chrysomeloidea</taxon>
        <taxon>Chrysomelidae</taxon>
        <taxon>Bruchinae</taxon>
        <taxon>Bruchini</taxon>
        <taxon>Acanthoscelides</taxon>
    </lineage>
</organism>